<dbReference type="AlphaFoldDB" id="A0A087B2N4"/>
<name>A0A087B2N4_9BIFI</name>
<sequence length="180" mass="19800">MAAASSCISPTATTSRSAWSAANRRPPAPGRRAGMRRCSCSPTASRGRRCSRRPNTTARGAVRADRGQPRLARRAASRRGVHHRAPRPSSSRRRRRTPSRNSRRTGARGGWLAPPMRGRRVSGRTRWCPCGCAGTGRRRTAWRSRCRSWPGMTCAWSRCIRRHRAASGKPHGMVTAGCCA</sequence>
<keyword evidence="2" id="KW-0326">Glycosidase</keyword>
<evidence type="ECO:0000256" key="1">
    <source>
        <dbReference type="SAM" id="MobiDB-lite"/>
    </source>
</evidence>
<keyword evidence="2" id="KW-0378">Hydrolase</keyword>
<feature type="compositionally biased region" description="Low complexity" evidence="1">
    <location>
        <begin position="9"/>
        <end position="25"/>
    </location>
</feature>
<gene>
    <name evidence="2" type="ORF">BCUN_1050</name>
</gene>
<feature type="region of interest" description="Disordered" evidence="1">
    <location>
        <begin position="1"/>
        <end position="118"/>
    </location>
</feature>
<protein>
    <submittedName>
        <fullName evidence="2">Glycosidase</fullName>
    </submittedName>
</protein>
<evidence type="ECO:0000313" key="2">
    <source>
        <dbReference type="EMBL" id="KFI65284.1"/>
    </source>
</evidence>
<proteinExistence type="predicted"/>
<keyword evidence="3" id="KW-1185">Reference proteome</keyword>
<feature type="compositionally biased region" description="Basic residues" evidence="1">
    <location>
        <begin position="71"/>
        <end position="106"/>
    </location>
</feature>
<dbReference type="GO" id="GO:0016798">
    <property type="term" value="F:hydrolase activity, acting on glycosyl bonds"/>
    <property type="evidence" value="ECO:0007669"/>
    <property type="project" value="UniProtKB-KW"/>
</dbReference>
<dbReference type="EMBL" id="JGYV01000002">
    <property type="protein sequence ID" value="KFI65284.1"/>
    <property type="molecule type" value="Genomic_DNA"/>
</dbReference>
<accession>A0A087B2N4</accession>
<evidence type="ECO:0000313" key="3">
    <source>
        <dbReference type="Proteomes" id="UP000029067"/>
    </source>
</evidence>
<organism evidence="2 3">
    <name type="scientific">Bifidobacterium cuniculi</name>
    <dbReference type="NCBI Taxonomy" id="1688"/>
    <lineage>
        <taxon>Bacteria</taxon>
        <taxon>Bacillati</taxon>
        <taxon>Actinomycetota</taxon>
        <taxon>Actinomycetes</taxon>
        <taxon>Bifidobacteriales</taxon>
        <taxon>Bifidobacteriaceae</taxon>
        <taxon>Bifidobacterium</taxon>
    </lineage>
</organism>
<dbReference type="Proteomes" id="UP000029067">
    <property type="component" value="Unassembled WGS sequence"/>
</dbReference>
<comment type="caution">
    <text evidence="2">The sequence shown here is derived from an EMBL/GenBank/DDBJ whole genome shotgun (WGS) entry which is preliminary data.</text>
</comment>
<reference evidence="2 3" key="1">
    <citation type="submission" date="2014-03" db="EMBL/GenBank/DDBJ databases">
        <title>Genomics of Bifidobacteria.</title>
        <authorList>
            <person name="Ventura M."/>
            <person name="Milani C."/>
            <person name="Lugli G.A."/>
        </authorList>
    </citation>
    <scope>NUCLEOTIDE SEQUENCE [LARGE SCALE GENOMIC DNA]</scope>
    <source>
        <strain evidence="2 3">LMG 10738</strain>
    </source>
</reference>